<dbReference type="PRINTS" id="PR00344">
    <property type="entry name" value="BCTRLSENSOR"/>
</dbReference>
<dbReference type="InterPro" id="IPR036097">
    <property type="entry name" value="HisK_dim/P_sf"/>
</dbReference>
<evidence type="ECO:0000256" key="3">
    <source>
        <dbReference type="ARBA" id="ARBA00022553"/>
    </source>
</evidence>
<keyword evidence="5" id="KW-0902">Two-component regulatory system</keyword>
<dbReference type="Pfam" id="PF02518">
    <property type="entry name" value="HATPase_c"/>
    <property type="match status" value="1"/>
</dbReference>
<dbReference type="SMART" id="SM00387">
    <property type="entry name" value="HATPase_c"/>
    <property type="match status" value="1"/>
</dbReference>
<evidence type="ECO:0000313" key="9">
    <source>
        <dbReference type="Proteomes" id="UP000580568"/>
    </source>
</evidence>
<dbReference type="Pfam" id="PF00512">
    <property type="entry name" value="HisKA"/>
    <property type="match status" value="1"/>
</dbReference>
<evidence type="ECO:0000256" key="4">
    <source>
        <dbReference type="ARBA" id="ARBA00022777"/>
    </source>
</evidence>
<keyword evidence="6" id="KW-0472">Membrane</keyword>
<dbReference type="PROSITE" id="PS50109">
    <property type="entry name" value="HIS_KIN"/>
    <property type="match status" value="1"/>
</dbReference>
<reference evidence="8 9" key="1">
    <citation type="submission" date="2020-07" db="EMBL/GenBank/DDBJ databases">
        <title>A new beta-1,3-glucan-decomposing anaerobic bacterium isolated from anoxic soil subjected to biological soil disinfestation.</title>
        <authorList>
            <person name="Ueki A."/>
            <person name="Tonouchi A."/>
        </authorList>
    </citation>
    <scope>NUCLEOTIDE SEQUENCE [LARGE SCALE GENOMIC DNA]</scope>
    <source>
        <strain evidence="8 9">TW1</strain>
    </source>
</reference>
<accession>A0A6V8SE59</accession>
<comment type="caution">
    <text evidence="8">The sequence shown here is derived from an EMBL/GenBank/DDBJ whole genome shotgun (WGS) entry which is preliminary data.</text>
</comment>
<dbReference type="Proteomes" id="UP000580568">
    <property type="component" value="Unassembled WGS sequence"/>
</dbReference>
<dbReference type="InterPro" id="IPR003661">
    <property type="entry name" value="HisK_dim/P_dom"/>
</dbReference>
<dbReference type="InterPro" id="IPR035965">
    <property type="entry name" value="PAS-like_dom_sf"/>
</dbReference>
<evidence type="ECO:0000256" key="1">
    <source>
        <dbReference type="ARBA" id="ARBA00000085"/>
    </source>
</evidence>
<feature type="transmembrane region" description="Helical" evidence="6">
    <location>
        <begin position="75"/>
        <end position="96"/>
    </location>
</feature>
<dbReference type="SUPFAM" id="SSF55874">
    <property type="entry name" value="ATPase domain of HSP90 chaperone/DNA topoisomerase II/histidine kinase"/>
    <property type="match status" value="1"/>
</dbReference>
<proteinExistence type="predicted"/>
<evidence type="ECO:0000256" key="5">
    <source>
        <dbReference type="ARBA" id="ARBA00023012"/>
    </source>
</evidence>
<feature type="domain" description="Histidine kinase" evidence="7">
    <location>
        <begin position="424"/>
        <end position="642"/>
    </location>
</feature>
<feature type="transmembrane region" description="Helical" evidence="6">
    <location>
        <begin position="42"/>
        <end position="63"/>
    </location>
</feature>
<keyword evidence="6" id="KW-0812">Transmembrane</keyword>
<dbReference type="Gene3D" id="3.30.565.10">
    <property type="entry name" value="Histidine kinase-like ATPase, C-terminal domain"/>
    <property type="match status" value="1"/>
</dbReference>
<dbReference type="RefSeq" id="WP_183276640.1">
    <property type="nucleotide sequence ID" value="NZ_BLZR01000001.1"/>
</dbReference>
<sequence length="643" mass="75613">MNENKWQLDFLYLNHEKILKTILVFGVLFVLFFISFNINSSIVIYLINIIIIMICFELMIILYTTTKLADSRFLLFSYVIFFIIGLLNVMNITLQISSGSNVQQYYNIVLQNMDICSLAESIYIHLAVNTIDKKYSYRKLIWIHVFSLLVIISIFYMLSTIGIFRNSIEYITQGIGILILIEPMLKLRKFSYKNNNEFNFFIIYVYTIGFSFILHLLYLVLDVQILFFLFNIIRLGAYLIMGAGLLDKFLEKPYKTIFNDIYWHNMQLEEFNKRIYLKNMTMAKIRESIERRENDYKKLFDGMPLPMVIINNSTNRIMFANNQFIKMFNIVHLKDIINKSIKSIVYKNESTVVYKDDCINYDGISEINGEVAYFEIRQFYINNNEDESILILSNVTEKIKFENMKESINQKRLEEKMRRTFLSTISHDLKTPINVIYSATQLYKYLLENDDFEMIRKYNLINKDNCMTLIRLANNIIDTSKIDFDYLKPQMSRYNIVDIIEETIQHLVEYARDKNLELIFDTEEEEIFVLCDRNFIERIILNLISNSIKYSDEGEINVYLRCDELLVAIEVSDQGRGISSEYMKSAFGKFNSKDRSKITTNQSSGLGLYVVKNLVELQGGQVSIESGKSKGTKVVIKFTRELV</sequence>
<dbReference type="InterPro" id="IPR003594">
    <property type="entry name" value="HATPase_dom"/>
</dbReference>
<evidence type="ECO:0000259" key="7">
    <source>
        <dbReference type="PROSITE" id="PS50109"/>
    </source>
</evidence>
<dbReference type="InterPro" id="IPR004358">
    <property type="entry name" value="Sig_transdc_His_kin-like_C"/>
</dbReference>
<dbReference type="SUPFAM" id="SSF47384">
    <property type="entry name" value="Homodimeric domain of signal transducing histidine kinase"/>
    <property type="match status" value="1"/>
</dbReference>
<dbReference type="SUPFAM" id="SSF55785">
    <property type="entry name" value="PYP-like sensor domain (PAS domain)"/>
    <property type="match status" value="1"/>
</dbReference>
<dbReference type="GO" id="GO:0000155">
    <property type="term" value="F:phosphorelay sensor kinase activity"/>
    <property type="evidence" value="ECO:0007669"/>
    <property type="project" value="InterPro"/>
</dbReference>
<evidence type="ECO:0000313" key="8">
    <source>
        <dbReference type="EMBL" id="GFP75111.1"/>
    </source>
</evidence>
<organism evidence="8 9">
    <name type="scientific">Clostridium fungisolvens</name>
    <dbReference type="NCBI Taxonomy" id="1604897"/>
    <lineage>
        <taxon>Bacteria</taxon>
        <taxon>Bacillati</taxon>
        <taxon>Bacillota</taxon>
        <taxon>Clostridia</taxon>
        <taxon>Eubacteriales</taxon>
        <taxon>Clostridiaceae</taxon>
        <taxon>Clostridium</taxon>
    </lineage>
</organism>
<dbReference type="SMART" id="SM00388">
    <property type="entry name" value="HisKA"/>
    <property type="match status" value="1"/>
</dbReference>
<evidence type="ECO:0000256" key="6">
    <source>
        <dbReference type="SAM" id="Phobius"/>
    </source>
</evidence>
<feature type="transmembrane region" description="Helical" evidence="6">
    <location>
        <begin position="18"/>
        <end position="36"/>
    </location>
</feature>
<dbReference type="InterPro" id="IPR005467">
    <property type="entry name" value="His_kinase_dom"/>
</dbReference>
<keyword evidence="6" id="KW-1133">Transmembrane helix</keyword>
<keyword evidence="4 8" id="KW-0418">Kinase</keyword>
<dbReference type="PANTHER" id="PTHR43547:SF2">
    <property type="entry name" value="HYBRID SIGNAL TRANSDUCTION HISTIDINE KINASE C"/>
    <property type="match status" value="1"/>
</dbReference>
<dbReference type="InterPro" id="IPR036890">
    <property type="entry name" value="HATPase_C_sf"/>
</dbReference>
<keyword evidence="3" id="KW-0597">Phosphoprotein</keyword>
<feature type="transmembrane region" description="Helical" evidence="6">
    <location>
        <begin position="199"/>
        <end position="219"/>
    </location>
</feature>
<keyword evidence="9" id="KW-1185">Reference proteome</keyword>
<dbReference type="Pfam" id="PF13188">
    <property type="entry name" value="PAS_8"/>
    <property type="match status" value="1"/>
</dbReference>
<evidence type="ECO:0000256" key="2">
    <source>
        <dbReference type="ARBA" id="ARBA00012438"/>
    </source>
</evidence>
<gene>
    <name evidence="8" type="ORF">bsdtw1_01182</name>
</gene>
<dbReference type="PANTHER" id="PTHR43547">
    <property type="entry name" value="TWO-COMPONENT HISTIDINE KINASE"/>
    <property type="match status" value="1"/>
</dbReference>
<dbReference type="CDD" id="cd00082">
    <property type="entry name" value="HisKA"/>
    <property type="match status" value="1"/>
</dbReference>
<dbReference type="EMBL" id="BLZR01000001">
    <property type="protein sequence ID" value="GFP75111.1"/>
    <property type="molecule type" value="Genomic_DNA"/>
</dbReference>
<dbReference type="EC" id="2.7.13.3" evidence="2"/>
<protein>
    <recommendedName>
        <fullName evidence="2">histidine kinase</fullName>
        <ecNumber evidence="2">2.7.13.3</ecNumber>
    </recommendedName>
</protein>
<keyword evidence="4 8" id="KW-0808">Transferase</keyword>
<dbReference type="InterPro" id="IPR000014">
    <property type="entry name" value="PAS"/>
</dbReference>
<feature type="transmembrane region" description="Helical" evidence="6">
    <location>
        <begin position="140"/>
        <end position="164"/>
    </location>
</feature>
<name>A0A6V8SE59_9CLOT</name>
<dbReference type="Gene3D" id="1.10.287.130">
    <property type="match status" value="1"/>
</dbReference>
<comment type="catalytic activity">
    <reaction evidence="1">
        <text>ATP + protein L-histidine = ADP + protein N-phospho-L-histidine.</text>
        <dbReference type="EC" id="2.7.13.3"/>
    </reaction>
</comment>
<dbReference type="AlphaFoldDB" id="A0A6V8SE59"/>
<feature type="transmembrane region" description="Helical" evidence="6">
    <location>
        <begin position="225"/>
        <end position="246"/>
    </location>
</feature>